<dbReference type="Proteomes" id="UP000499080">
    <property type="component" value="Unassembled WGS sequence"/>
</dbReference>
<dbReference type="OrthoDB" id="5419617at2759"/>
<protein>
    <submittedName>
        <fullName evidence="2">Uncharacterized protein</fullName>
    </submittedName>
</protein>
<name>A0A4Y2ARX9_ARAVE</name>
<dbReference type="EMBL" id="BGPR01000027">
    <property type="protein sequence ID" value="GBL81945.1"/>
    <property type="molecule type" value="Genomic_DNA"/>
</dbReference>
<evidence type="ECO:0000313" key="3">
    <source>
        <dbReference type="Proteomes" id="UP000499080"/>
    </source>
</evidence>
<dbReference type="AlphaFoldDB" id="A0A4Y2ARX9"/>
<feature type="region of interest" description="Disordered" evidence="1">
    <location>
        <begin position="99"/>
        <end position="122"/>
    </location>
</feature>
<feature type="compositionally biased region" description="Polar residues" evidence="1">
    <location>
        <begin position="105"/>
        <end position="122"/>
    </location>
</feature>
<reference evidence="2 3" key="1">
    <citation type="journal article" date="2019" name="Sci. Rep.">
        <title>Orb-weaving spider Araneus ventricosus genome elucidates the spidroin gene catalogue.</title>
        <authorList>
            <person name="Kono N."/>
            <person name="Nakamura H."/>
            <person name="Ohtoshi R."/>
            <person name="Moran D.A.P."/>
            <person name="Shinohara A."/>
            <person name="Yoshida Y."/>
            <person name="Fujiwara M."/>
            <person name="Mori M."/>
            <person name="Tomita M."/>
            <person name="Arakawa K."/>
        </authorList>
    </citation>
    <scope>NUCLEOTIDE SEQUENCE [LARGE SCALE GENOMIC DNA]</scope>
</reference>
<evidence type="ECO:0000256" key="1">
    <source>
        <dbReference type="SAM" id="MobiDB-lite"/>
    </source>
</evidence>
<organism evidence="2 3">
    <name type="scientific">Araneus ventricosus</name>
    <name type="common">Orbweaver spider</name>
    <name type="synonym">Epeira ventricosa</name>
    <dbReference type="NCBI Taxonomy" id="182803"/>
    <lineage>
        <taxon>Eukaryota</taxon>
        <taxon>Metazoa</taxon>
        <taxon>Ecdysozoa</taxon>
        <taxon>Arthropoda</taxon>
        <taxon>Chelicerata</taxon>
        <taxon>Arachnida</taxon>
        <taxon>Araneae</taxon>
        <taxon>Araneomorphae</taxon>
        <taxon>Entelegynae</taxon>
        <taxon>Araneoidea</taxon>
        <taxon>Araneidae</taxon>
        <taxon>Araneus</taxon>
    </lineage>
</organism>
<keyword evidence="3" id="KW-1185">Reference proteome</keyword>
<accession>A0A4Y2ARX9</accession>
<evidence type="ECO:0000313" key="2">
    <source>
        <dbReference type="EMBL" id="GBL81945.1"/>
    </source>
</evidence>
<proteinExistence type="predicted"/>
<comment type="caution">
    <text evidence="2">The sequence shown here is derived from an EMBL/GenBank/DDBJ whole genome shotgun (WGS) entry which is preliminary data.</text>
</comment>
<sequence>MIFIRFKTKYGGHSKFHRNLRQYAHQALEDLRNCNNKEDLDKAINSINLKLVEICKCSYHLKKQEINKPLKLFKTWSDRHGLEISKEKTQFLVLRNLRRGPPFTGETNESSAPKPSNTFECT</sequence>
<gene>
    <name evidence="2" type="ORF">AVEN_50530_1</name>
</gene>